<keyword evidence="7 14" id="KW-0720">Serine protease</keyword>
<dbReference type="InterPro" id="IPR036852">
    <property type="entry name" value="Peptidase_S8/S53_dom_sf"/>
</dbReference>
<feature type="active site" description="Charge relay system" evidence="13 14">
    <location>
        <position position="405"/>
    </location>
</feature>
<keyword evidence="3 14" id="KW-0645">Protease</keyword>
<evidence type="ECO:0000256" key="16">
    <source>
        <dbReference type="SAM" id="Phobius"/>
    </source>
</evidence>
<dbReference type="InterPro" id="IPR002884">
    <property type="entry name" value="P_dom"/>
</dbReference>
<dbReference type="PROSITE" id="PS51829">
    <property type="entry name" value="P_HOMO_B"/>
    <property type="match status" value="1"/>
</dbReference>
<evidence type="ECO:0000259" key="18">
    <source>
        <dbReference type="PROSITE" id="PS51829"/>
    </source>
</evidence>
<dbReference type="Gene3D" id="2.60.120.260">
    <property type="entry name" value="Galactose-binding domain-like"/>
    <property type="match status" value="1"/>
</dbReference>
<evidence type="ECO:0000256" key="10">
    <source>
        <dbReference type="ARBA" id="ARBA00023136"/>
    </source>
</evidence>
<feature type="domain" description="P/Homo B" evidence="18">
    <location>
        <begin position="481"/>
        <end position="627"/>
    </location>
</feature>
<dbReference type="FunFam" id="3.40.50.200:FF:000005">
    <property type="entry name" value="Proprotein convertase subtilisin/kexin type 7"/>
    <property type="match status" value="1"/>
</dbReference>
<keyword evidence="10 16" id="KW-0472">Membrane</keyword>
<dbReference type="SUPFAM" id="SSF49785">
    <property type="entry name" value="Galactose-binding domain-like"/>
    <property type="match status" value="1"/>
</dbReference>
<dbReference type="FunFam" id="2.60.120.260:FF:000026">
    <property type="entry name" value="proprotein convertase subtilisin/kexin type 7"/>
    <property type="match status" value="1"/>
</dbReference>
<protein>
    <submittedName>
        <fullName evidence="19">Pheromone processing endoprotease</fullName>
        <ecNumber evidence="19">3.4.21.61</ecNumber>
    </submittedName>
</protein>
<dbReference type="GO" id="GO:0007323">
    <property type="term" value="P:peptide pheromone maturation"/>
    <property type="evidence" value="ECO:0007669"/>
    <property type="project" value="UniProtKB-ARBA"/>
</dbReference>
<dbReference type="Proteomes" id="UP001383192">
    <property type="component" value="Unassembled WGS sequence"/>
</dbReference>
<evidence type="ECO:0000313" key="19">
    <source>
        <dbReference type="EMBL" id="KAK7034041.1"/>
    </source>
</evidence>
<evidence type="ECO:0000256" key="9">
    <source>
        <dbReference type="ARBA" id="ARBA00022989"/>
    </source>
</evidence>
<keyword evidence="11" id="KW-0865">Zymogen</keyword>
<name>A0AAW0C5B5_9AGAR</name>
<feature type="signal peptide" evidence="17">
    <location>
        <begin position="1"/>
        <end position="20"/>
    </location>
</feature>
<feature type="compositionally biased region" description="Basic and acidic residues" evidence="15">
    <location>
        <begin position="782"/>
        <end position="794"/>
    </location>
</feature>
<gene>
    <name evidence="19" type="primary">KEX2_1</name>
    <name evidence="19" type="ORF">VNI00_012472</name>
</gene>
<dbReference type="Pfam" id="PF01483">
    <property type="entry name" value="P_proprotein"/>
    <property type="match status" value="1"/>
</dbReference>
<keyword evidence="4 16" id="KW-0812">Transmembrane</keyword>
<proteinExistence type="inferred from homology"/>
<evidence type="ECO:0000256" key="15">
    <source>
        <dbReference type="SAM" id="MobiDB-lite"/>
    </source>
</evidence>
<evidence type="ECO:0000256" key="14">
    <source>
        <dbReference type="PROSITE-ProRule" id="PRU01240"/>
    </source>
</evidence>
<feature type="active site" description="Charge relay system" evidence="13 14">
    <location>
        <position position="195"/>
    </location>
</feature>
<evidence type="ECO:0000256" key="5">
    <source>
        <dbReference type="ARBA" id="ARBA00022729"/>
    </source>
</evidence>
<evidence type="ECO:0000256" key="2">
    <source>
        <dbReference type="ARBA" id="ARBA00005325"/>
    </source>
</evidence>
<dbReference type="AlphaFoldDB" id="A0AAW0C5B5"/>
<evidence type="ECO:0000256" key="12">
    <source>
        <dbReference type="ARBA" id="ARBA00023180"/>
    </source>
</evidence>
<dbReference type="InterPro" id="IPR015500">
    <property type="entry name" value="Peptidase_S8_subtilisin-rel"/>
</dbReference>
<feature type="compositionally biased region" description="Low complexity" evidence="15">
    <location>
        <begin position="114"/>
        <end position="125"/>
    </location>
</feature>
<feature type="compositionally biased region" description="Pro residues" evidence="15">
    <location>
        <begin position="645"/>
        <end position="656"/>
    </location>
</feature>
<dbReference type="PROSITE" id="PS51892">
    <property type="entry name" value="SUBTILASE"/>
    <property type="match status" value="1"/>
</dbReference>
<feature type="transmembrane region" description="Helical" evidence="16">
    <location>
        <begin position="693"/>
        <end position="714"/>
    </location>
</feature>
<evidence type="ECO:0000256" key="6">
    <source>
        <dbReference type="ARBA" id="ARBA00022801"/>
    </source>
</evidence>
<dbReference type="CDD" id="cd04059">
    <property type="entry name" value="Peptidases_S8_Protein_convertases_Kexins_Furin-like"/>
    <property type="match status" value="1"/>
</dbReference>
<evidence type="ECO:0000256" key="17">
    <source>
        <dbReference type="SAM" id="SignalP"/>
    </source>
</evidence>
<dbReference type="PANTHER" id="PTHR42884">
    <property type="entry name" value="PROPROTEIN CONVERTASE SUBTILISIN/KEXIN-RELATED"/>
    <property type="match status" value="1"/>
</dbReference>
<keyword evidence="12" id="KW-0325">Glycoprotein</keyword>
<dbReference type="GO" id="GO:0005802">
    <property type="term" value="C:trans-Golgi network"/>
    <property type="evidence" value="ECO:0007669"/>
    <property type="project" value="TreeGrafter"/>
</dbReference>
<dbReference type="Gene3D" id="3.40.50.200">
    <property type="entry name" value="Peptidase S8/S53 domain"/>
    <property type="match status" value="1"/>
</dbReference>
<evidence type="ECO:0000313" key="20">
    <source>
        <dbReference type="Proteomes" id="UP001383192"/>
    </source>
</evidence>
<dbReference type="InterPro" id="IPR034182">
    <property type="entry name" value="Kexin/furin"/>
</dbReference>
<comment type="caution">
    <text evidence="19">The sequence shown here is derived from an EMBL/GenBank/DDBJ whole genome shotgun (WGS) entry which is preliminary data.</text>
</comment>
<organism evidence="19 20">
    <name type="scientific">Paramarasmius palmivorus</name>
    <dbReference type="NCBI Taxonomy" id="297713"/>
    <lineage>
        <taxon>Eukaryota</taxon>
        <taxon>Fungi</taxon>
        <taxon>Dikarya</taxon>
        <taxon>Basidiomycota</taxon>
        <taxon>Agaricomycotina</taxon>
        <taxon>Agaricomycetes</taxon>
        <taxon>Agaricomycetidae</taxon>
        <taxon>Agaricales</taxon>
        <taxon>Marasmiineae</taxon>
        <taxon>Marasmiaceae</taxon>
        <taxon>Paramarasmius</taxon>
    </lineage>
</organism>
<evidence type="ECO:0000256" key="11">
    <source>
        <dbReference type="ARBA" id="ARBA00023145"/>
    </source>
</evidence>
<dbReference type="GO" id="GO:0000139">
    <property type="term" value="C:Golgi membrane"/>
    <property type="evidence" value="ECO:0007669"/>
    <property type="project" value="TreeGrafter"/>
</dbReference>
<dbReference type="PRINTS" id="PR00723">
    <property type="entry name" value="SUBTILISIN"/>
</dbReference>
<keyword evidence="20" id="KW-1185">Reference proteome</keyword>
<comment type="subcellular location">
    <subcellularLocation>
        <location evidence="1">Membrane</location>
    </subcellularLocation>
</comment>
<sequence length="814" mass="89735">MRLRLSPLWLLPYLLLSATAITRPAKRTYATHIYYVLEHESRTDGTPLDTILQELQVEMVEQVGALKDHWLVRREKSLEELAKRELSGDDPVLARYNEMRALEDSNPLKRSRTSRSSVRSLSRQVPRQRVKRAPPPIPAPQYPSEEVAERFGIKDPLFSKQWHLVNDDFPEHMMNVTGVWEMGYKGKGVTSSLIDDGLDYTSEDLADNFDAANSHDYNDHVDLPTPKLWDDTHGTRCAGQVAAVRNGVCGVGIAYESKVAGVRILSGFISDADEAAALNYGYQDVSIYSCSWGPPDDGRTMEGPDHLINKAILEGINNGRGGKGSVFVFASGNGAASGDQCNFDGYTNSIWSVTVSAVDHQGNHPYYSESCAANMIAAYSSGSGKSITTTDKGKNKCSSSHGGTSAAAPNAVGVFALALEARPDLTWRDIQHLCVETARTDNLDEPEWERTATNRLYSYKYGYGALDGYRFVKAALDWQLVKPQVWYKSPTVQLGEGKMTEDQNFTGGVPITETGVTSVITVTKDTLLSYNFDQLEHINVKVWISHEKRGDVEIEVVSPNGVKSMLSGQRTGDIADTGFPGWVFMSVKHWGEDPIGDWTIRVWDAANENFNGNFLGWNILFWGSAIDAAKATKYELPLDDKVFPPPENAPSAPLPSPSTSRMHTKPTAFLGEPSESVTPHGPGLAKLISEQKWFFALLGFIVVGGLGVGVFFWWRHSKRNSYSSLAGDVPMSSMERGRVSNNRELYDAFGETADDDEDVAVERPLLQRSQEDLRPTVGAAPYHDEEPDRPRSHLAEPSNGSDSPSSGDGSWVHT</sequence>
<keyword evidence="8" id="KW-0106">Calcium</keyword>
<evidence type="ECO:0000256" key="4">
    <source>
        <dbReference type="ARBA" id="ARBA00022692"/>
    </source>
</evidence>
<evidence type="ECO:0000256" key="1">
    <source>
        <dbReference type="ARBA" id="ARBA00004370"/>
    </source>
</evidence>
<dbReference type="InterPro" id="IPR023828">
    <property type="entry name" value="Peptidase_S8_Ser-AS"/>
</dbReference>
<dbReference type="InterPro" id="IPR022398">
    <property type="entry name" value="Peptidase_S8_His-AS"/>
</dbReference>
<comment type="similarity">
    <text evidence="2">Belongs to the peptidase S8 family. Furin subfamily.</text>
</comment>
<keyword evidence="9 16" id="KW-1133">Transmembrane helix</keyword>
<evidence type="ECO:0000256" key="3">
    <source>
        <dbReference type="ARBA" id="ARBA00022670"/>
    </source>
</evidence>
<dbReference type="EC" id="3.4.21.61" evidence="19"/>
<dbReference type="Pfam" id="PF00082">
    <property type="entry name" value="Peptidase_S8"/>
    <property type="match status" value="1"/>
</dbReference>
<feature type="region of interest" description="Disordered" evidence="15">
    <location>
        <begin position="764"/>
        <end position="814"/>
    </location>
</feature>
<keyword evidence="6 14" id="KW-0378">Hydrolase</keyword>
<evidence type="ECO:0000256" key="8">
    <source>
        <dbReference type="ARBA" id="ARBA00022837"/>
    </source>
</evidence>
<dbReference type="GO" id="GO:0016485">
    <property type="term" value="P:protein processing"/>
    <property type="evidence" value="ECO:0007669"/>
    <property type="project" value="TreeGrafter"/>
</dbReference>
<evidence type="ECO:0000256" key="13">
    <source>
        <dbReference type="PIRSR" id="PIRSR615500-1"/>
    </source>
</evidence>
<accession>A0AAW0C5B5</accession>
<feature type="compositionally biased region" description="Low complexity" evidence="15">
    <location>
        <begin position="797"/>
        <end position="814"/>
    </location>
</feature>
<keyword evidence="5 17" id="KW-0732">Signal</keyword>
<dbReference type="GO" id="GO:0004252">
    <property type="term" value="F:serine-type endopeptidase activity"/>
    <property type="evidence" value="ECO:0007669"/>
    <property type="project" value="UniProtKB-UniRule"/>
</dbReference>
<feature type="active site" description="Charge relay system" evidence="13 14">
    <location>
        <position position="233"/>
    </location>
</feature>
<feature type="chain" id="PRO_5044012929" evidence="17">
    <location>
        <begin position="21"/>
        <end position="814"/>
    </location>
</feature>
<reference evidence="19 20" key="1">
    <citation type="submission" date="2024-01" db="EMBL/GenBank/DDBJ databases">
        <title>A draft genome for a cacao thread blight-causing isolate of Paramarasmius palmivorus.</title>
        <authorList>
            <person name="Baruah I.K."/>
            <person name="Bukari Y."/>
            <person name="Amoako-Attah I."/>
            <person name="Meinhardt L.W."/>
            <person name="Bailey B.A."/>
            <person name="Cohen S.P."/>
        </authorList>
    </citation>
    <scope>NUCLEOTIDE SEQUENCE [LARGE SCALE GENOMIC DNA]</scope>
    <source>
        <strain evidence="19 20">GH-12</strain>
    </source>
</reference>
<dbReference type="PROSITE" id="PS00138">
    <property type="entry name" value="SUBTILASE_SER"/>
    <property type="match status" value="1"/>
</dbReference>
<dbReference type="PROSITE" id="PS00137">
    <property type="entry name" value="SUBTILASE_HIS"/>
    <property type="match status" value="1"/>
</dbReference>
<evidence type="ECO:0000256" key="7">
    <source>
        <dbReference type="ARBA" id="ARBA00022825"/>
    </source>
</evidence>
<dbReference type="EMBL" id="JAYKXP010000058">
    <property type="protein sequence ID" value="KAK7034041.1"/>
    <property type="molecule type" value="Genomic_DNA"/>
</dbReference>
<dbReference type="InterPro" id="IPR000209">
    <property type="entry name" value="Peptidase_S8/S53_dom"/>
</dbReference>
<dbReference type="InterPro" id="IPR008979">
    <property type="entry name" value="Galactose-bd-like_sf"/>
</dbReference>
<dbReference type="SUPFAM" id="SSF52743">
    <property type="entry name" value="Subtilisin-like"/>
    <property type="match status" value="1"/>
</dbReference>
<feature type="region of interest" description="Disordered" evidence="15">
    <location>
        <begin position="645"/>
        <end position="664"/>
    </location>
</feature>
<dbReference type="PANTHER" id="PTHR42884:SF14">
    <property type="entry name" value="NEUROENDOCRINE CONVERTASE 1"/>
    <property type="match status" value="1"/>
</dbReference>
<feature type="region of interest" description="Disordered" evidence="15">
    <location>
        <begin position="104"/>
        <end position="143"/>
    </location>
</feature>